<feature type="transmembrane region" description="Helical" evidence="8">
    <location>
        <begin position="38"/>
        <end position="57"/>
    </location>
</feature>
<comment type="caution">
    <text evidence="9">The sequence shown here is derived from an EMBL/GenBank/DDBJ whole genome shotgun (WGS) entry which is preliminary data.</text>
</comment>
<sequence>MRRPLMLSSWVAVLALAVVFVLLNSGLDTDYIIPKRLLRLAAMGLGGVCIAFSAIVFQSIAGNRILTPAIMGYESVYLLFQALLVWLLGTSSLMLMGQNGNFFASVLLMLAYSWVIHRWLFRDGRSNVYFLLLLGLVLTMVISTLTQFIQVTVSPGEFAVLQGYNEASFNRVRPGQLGYAAVLVLLVAGVMLRSRALLDVIALGREQALSLGVDYPRCVRQQLFLVAVLVAISTSLVGPTAFMGIFVANLAYALAGTTRHRATLPMASAVAVGLFILAQLLVEQVLNYRTTVTILINLICGGYFLALMIRTRGRA</sequence>
<keyword evidence="7 8" id="KW-0472">Membrane</keyword>
<dbReference type="InterPro" id="IPR037294">
    <property type="entry name" value="ABC_BtuC-like"/>
</dbReference>
<evidence type="ECO:0000313" key="9">
    <source>
        <dbReference type="EMBL" id="MDV2080261.1"/>
    </source>
</evidence>
<evidence type="ECO:0000256" key="3">
    <source>
        <dbReference type="ARBA" id="ARBA00022448"/>
    </source>
</evidence>
<name>A0ABU3W178_9GAMM</name>
<evidence type="ECO:0000256" key="8">
    <source>
        <dbReference type="SAM" id="Phobius"/>
    </source>
</evidence>
<feature type="transmembrane region" description="Helical" evidence="8">
    <location>
        <begin position="77"/>
        <end position="96"/>
    </location>
</feature>
<feature type="transmembrane region" description="Helical" evidence="8">
    <location>
        <begin position="294"/>
        <end position="311"/>
    </location>
</feature>
<proteinExistence type="inferred from homology"/>
<dbReference type="Gene3D" id="1.10.3470.10">
    <property type="entry name" value="ABC transporter involved in vitamin B12 uptake, BtuC"/>
    <property type="match status" value="1"/>
</dbReference>
<dbReference type="InterPro" id="IPR000522">
    <property type="entry name" value="ABC_transptr_permease_BtuC"/>
</dbReference>
<keyword evidence="5 8" id="KW-0812">Transmembrane</keyword>
<evidence type="ECO:0000256" key="4">
    <source>
        <dbReference type="ARBA" id="ARBA00022475"/>
    </source>
</evidence>
<evidence type="ECO:0000256" key="6">
    <source>
        <dbReference type="ARBA" id="ARBA00022989"/>
    </source>
</evidence>
<dbReference type="RefSeq" id="WP_316974695.1">
    <property type="nucleotide sequence ID" value="NZ_JAWIIJ010000012.1"/>
</dbReference>
<comment type="subcellular location">
    <subcellularLocation>
        <location evidence="1">Cell membrane</location>
        <topology evidence="1">Multi-pass membrane protein</topology>
    </subcellularLocation>
</comment>
<keyword evidence="10" id="KW-1185">Reference proteome</keyword>
<evidence type="ECO:0000256" key="2">
    <source>
        <dbReference type="ARBA" id="ARBA00007935"/>
    </source>
</evidence>
<keyword evidence="6 8" id="KW-1133">Transmembrane helix</keyword>
<organism evidence="9 10">
    <name type="scientific">Marinobacter xestospongiae</name>
    <dbReference type="NCBI Taxonomy" id="994319"/>
    <lineage>
        <taxon>Bacteria</taxon>
        <taxon>Pseudomonadati</taxon>
        <taxon>Pseudomonadota</taxon>
        <taxon>Gammaproteobacteria</taxon>
        <taxon>Pseudomonadales</taxon>
        <taxon>Marinobacteraceae</taxon>
        <taxon>Marinobacter</taxon>
    </lineage>
</organism>
<evidence type="ECO:0000313" key="10">
    <source>
        <dbReference type="Proteomes" id="UP001269819"/>
    </source>
</evidence>
<dbReference type="EMBL" id="JAWIIJ010000012">
    <property type="protein sequence ID" value="MDV2080261.1"/>
    <property type="molecule type" value="Genomic_DNA"/>
</dbReference>
<dbReference type="PANTHER" id="PTHR30472">
    <property type="entry name" value="FERRIC ENTEROBACTIN TRANSPORT SYSTEM PERMEASE PROTEIN"/>
    <property type="match status" value="1"/>
</dbReference>
<dbReference type="SUPFAM" id="SSF81345">
    <property type="entry name" value="ABC transporter involved in vitamin B12 uptake, BtuC"/>
    <property type="match status" value="1"/>
</dbReference>
<evidence type="ECO:0000256" key="5">
    <source>
        <dbReference type="ARBA" id="ARBA00022692"/>
    </source>
</evidence>
<feature type="transmembrane region" description="Helical" evidence="8">
    <location>
        <begin position="177"/>
        <end position="202"/>
    </location>
</feature>
<feature type="transmembrane region" description="Helical" evidence="8">
    <location>
        <begin position="223"/>
        <end position="252"/>
    </location>
</feature>
<gene>
    <name evidence="9" type="ORF">RYS15_16355</name>
</gene>
<dbReference type="PANTHER" id="PTHR30472:SF19">
    <property type="entry name" value="PETROBACTIN IMPORT SYSTEM PERMEASE PROTEIN YCLO"/>
    <property type="match status" value="1"/>
</dbReference>
<feature type="transmembrane region" description="Helical" evidence="8">
    <location>
        <begin position="128"/>
        <end position="149"/>
    </location>
</feature>
<dbReference type="Proteomes" id="UP001269819">
    <property type="component" value="Unassembled WGS sequence"/>
</dbReference>
<reference evidence="9 10" key="1">
    <citation type="submission" date="2023-10" db="EMBL/GenBank/DDBJ databases">
        <title>Characteristics and mechanism of a salt-tolerant marine origin heterotrophic nitrifying- aerobic denitrifying bacteria Marinobacter xestospongiae HN1.</title>
        <authorList>
            <person name="Qi R."/>
        </authorList>
    </citation>
    <scope>NUCLEOTIDE SEQUENCE [LARGE SCALE GENOMIC DNA]</scope>
    <source>
        <strain evidence="9 10">HN1</strain>
    </source>
</reference>
<dbReference type="Pfam" id="PF01032">
    <property type="entry name" value="FecCD"/>
    <property type="match status" value="1"/>
</dbReference>
<evidence type="ECO:0000256" key="7">
    <source>
        <dbReference type="ARBA" id="ARBA00023136"/>
    </source>
</evidence>
<keyword evidence="4" id="KW-1003">Cell membrane</keyword>
<protein>
    <submittedName>
        <fullName evidence="9">Iron chelate uptake ABC transporter family permease subunit</fullName>
    </submittedName>
</protein>
<comment type="similarity">
    <text evidence="2">Belongs to the binding-protein-dependent transport system permease family. FecCD subfamily.</text>
</comment>
<evidence type="ECO:0000256" key="1">
    <source>
        <dbReference type="ARBA" id="ARBA00004651"/>
    </source>
</evidence>
<keyword evidence="3" id="KW-0813">Transport</keyword>
<feature type="transmembrane region" description="Helical" evidence="8">
    <location>
        <begin position="264"/>
        <end position="282"/>
    </location>
</feature>
<feature type="transmembrane region" description="Helical" evidence="8">
    <location>
        <begin position="102"/>
        <end position="121"/>
    </location>
</feature>
<accession>A0ABU3W178</accession>